<evidence type="ECO:0000256" key="1">
    <source>
        <dbReference type="SAM" id="SignalP"/>
    </source>
</evidence>
<keyword evidence="3" id="KW-1185">Reference proteome</keyword>
<accession>A0A2J6QHX2</accession>
<dbReference type="OrthoDB" id="3544394at2759"/>
<dbReference type="AlphaFoldDB" id="A0A2J6QHX2"/>
<feature type="chain" id="PRO_5014349825" evidence="1">
    <location>
        <begin position="34"/>
        <end position="131"/>
    </location>
</feature>
<reference evidence="2 3" key="1">
    <citation type="submission" date="2016-05" db="EMBL/GenBank/DDBJ databases">
        <title>A degradative enzymes factory behind the ericoid mycorrhizal symbiosis.</title>
        <authorList>
            <consortium name="DOE Joint Genome Institute"/>
            <person name="Martino E."/>
            <person name="Morin E."/>
            <person name="Grelet G."/>
            <person name="Kuo A."/>
            <person name="Kohler A."/>
            <person name="Daghino S."/>
            <person name="Barry K."/>
            <person name="Choi C."/>
            <person name="Cichocki N."/>
            <person name="Clum A."/>
            <person name="Copeland A."/>
            <person name="Hainaut M."/>
            <person name="Haridas S."/>
            <person name="Labutti K."/>
            <person name="Lindquist E."/>
            <person name="Lipzen A."/>
            <person name="Khouja H.-R."/>
            <person name="Murat C."/>
            <person name="Ohm R."/>
            <person name="Olson A."/>
            <person name="Spatafora J."/>
            <person name="Veneault-Fourrey C."/>
            <person name="Henrissat B."/>
            <person name="Grigoriev I."/>
            <person name="Martin F."/>
            <person name="Perotto S."/>
        </authorList>
    </citation>
    <scope>NUCLEOTIDE SEQUENCE [LARGE SCALE GENOMIC DNA]</scope>
    <source>
        <strain evidence="2 3">UAMH 7357</strain>
    </source>
</reference>
<gene>
    <name evidence="2" type="ORF">NA56DRAFT_698928</name>
</gene>
<feature type="signal peptide" evidence="1">
    <location>
        <begin position="1"/>
        <end position="33"/>
    </location>
</feature>
<dbReference type="Proteomes" id="UP000235672">
    <property type="component" value="Unassembled WGS sequence"/>
</dbReference>
<organism evidence="2 3">
    <name type="scientific">Hyaloscypha hepaticicola</name>
    <dbReference type="NCBI Taxonomy" id="2082293"/>
    <lineage>
        <taxon>Eukaryota</taxon>
        <taxon>Fungi</taxon>
        <taxon>Dikarya</taxon>
        <taxon>Ascomycota</taxon>
        <taxon>Pezizomycotina</taxon>
        <taxon>Leotiomycetes</taxon>
        <taxon>Helotiales</taxon>
        <taxon>Hyaloscyphaceae</taxon>
        <taxon>Hyaloscypha</taxon>
    </lineage>
</organism>
<evidence type="ECO:0000313" key="2">
    <source>
        <dbReference type="EMBL" id="PMD25860.1"/>
    </source>
</evidence>
<keyword evidence="1" id="KW-0732">Signal</keyword>
<sequence>MKLSNKTHIVLGIVMSLLLLGITILLFATTVTAVSNEDPSNTLHQNTQGFLTPTVIRIPAPTNCPSGQVPTYADPKGGSVSCGGSEGNTACISGNGLILRAGYMEDRRQWLGTALVNKHGRIRGQSFDKWR</sequence>
<evidence type="ECO:0000313" key="3">
    <source>
        <dbReference type="Proteomes" id="UP000235672"/>
    </source>
</evidence>
<dbReference type="EMBL" id="KZ613469">
    <property type="protein sequence ID" value="PMD25860.1"/>
    <property type="molecule type" value="Genomic_DNA"/>
</dbReference>
<name>A0A2J6QHX2_9HELO</name>
<protein>
    <submittedName>
        <fullName evidence="2">Uncharacterized protein</fullName>
    </submittedName>
</protein>
<proteinExistence type="predicted"/>